<evidence type="ECO:0000256" key="2">
    <source>
        <dbReference type="SAM" id="MobiDB-lite"/>
    </source>
</evidence>
<dbReference type="KEGG" id="nvi:100680205"/>
<organism evidence="3 4">
    <name type="scientific">Nasonia vitripennis</name>
    <name type="common">Parasitic wasp</name>
    <dbReference type="NCBI Taxonomy" id="7425"/>
    <lineage>
        <taxon>Eukaryota</taxon>
        <taxon>Metazoa</taxon>
        <taxon>Ecdysozoa</taxon>
        <taxon>Arthropoda</taxon>
        <taxon>Hexapoda</taxon>
        <taxon>Insecta</taxon>
        <taxon>Pterygota</taxon>
        <taxon>Neoptera</taxon>
        <taxon>Endopterygota</taxon>
        <taxon>Hymenoptera</taxon>
        <taxon>Apocrita</taxon>
        <taxon>Proctotrupomorpha</taxon>
        <taxon>Chalcidoidea</taxon>
        <taxon>Pteromalidae</taxon>
        <taxon>Pteromalinae</taxon>
        <taxon>Nasonia</taxon>
    </lineage>
</organism>
<evidence type="ECO:0000256" key="1">
    <source>
        <dbReference type="SAM" id="Coils"/>
    </source>
</evidence>
<feature type="coiled-coil region" evidence="1">
    <location>
        <begin position="52"/>
        <end position="167"/>
    </location>
</feature>
<dbReference type="SMR" id="A0A7M7GC39"/>
<reference evidence="3" key="1">
    <citation type="submission" date="2021-01" db="UniProtKB">
        <authorList>
            <consortium name="EnsemblMetazoa"/>
        </authorList>
    </citation>
    <scope>IDENTIFICATION</scope>
</reference>
<evidence type="ECO:0000313" key="3">
    <source>
        <dbReference type="EnsemblMetazoa" id="XP_003424170"/>
    </source>
</evidence>
<dbReference type="GeneID" id="100680205"/>
<keyword evidence="4" id="KW-1185">Reference proteome</keyword>
<sequence>MKDKNNFHASRDLKILPFSTICACAVAPNTINMCEVTVSDVVRQFGALKTQYVDKMDENKALRETVELLKNRLQKKEDYRLRLIGIVKLHSDKHRDRERCLQNRINQLETNIAEQRRSIDEYSRRIVVLETTVAEQSEEVESYLNTINKLNKEVASLKDQLTHANNNNSIINVTNQSIKKNSAAAALNLSHPSFSIDSKESLKKRRMSKAQIKKKARRWSNLNITISGSNVKKDIDINSSNSSNSESDLSSSREKRRKLYHADEDATIDLSNDKD</sequence>
<proteinExistence type="predicted"/>
<dbReference type="AlphaFoldDB" id="A0A7M7GC39"/>
<dbReference type="InParanoid" id="A0A7M7GC39"/>
<accession>A0A7M7GC39</accession>
<dbReference type="Proteomes" id="UP000002358">
    <property type="component" value="Chromosome 2"/>
</dbReference>
<protein>
    <submittedName>
        <fullName evidence="3">Uncharacterized protein</fullName>
    </submittedName>
</protein>
<feature type="compositionally biased region" description="Low complexity" evidence="2">
    <location>
        <begin position="237"/>
        <end position="250"/>
    </location>
</feature>
<keyword evidence="1" id="KW-0175">Coiled coil</keyword>
<feature type="region of interest" description="Disordered" evidence="2">
    <location>
        <begin position="233"/>
        <end position="275"/>
    </location>
</feature>
<name>A0A7M7GC39_NASVI</name>
<dbReference type="RefSeq" id="XP_003424170.1">
    <property type="nucleotide sequence ID" value="XM_003424122.5"/>
</dbReference>
<evidence type="ECO:0000313" key="4">
    <source>
        <dbReference type="Proteomes" id="UP000002358"/>
    </source>
</evidence>
<dbReference type="EnsemblMetazoa" id="XM_003424122">
    <property type="protein sequence ID" value="XP_003424170"/>
    <property type="gene ID" value="LOC100680205"/>
</dbReference>